<gene>
    <name evidence="2" type="ORF">OSTQU699_LOCUS1280</name>
</gene>
<organism evidence="2 3">
    <name type="scientific">Ostreobium quekettii</name>
    <dbReference type="NCBI Taxonomy" id="121088"/>
    <lineage>
        <taxon>Eukaryota</taxon>
        <taxon>Viridiplantae</taxon>
        <taxon>Chlorophyta</taxon>
        <taxon>core chlorophytes</taxon>
        <taxon>Ulvophyceae</taxon>
        <taxon>TCBD clade</taxon>
        <taxon>Bryopsidales</taxon>
        <taxon>Ostreobineae</taxon>
        <taxon>Ostreobiaceae</taxon>
        <taxon>Ostreobium</taxon>
    </lineage>
</organism>
<comment type="caution">
    <text evidence="2">The sequence shown here is derived from an EMBL/GenBank/DDBJ whole genome shotgun (WGS) entry which is preliminary data.</text>
</comment>
<evidence type="ECO:0000313" key="3">
    <source>
        <dbReference type="Proteomes" id="UP000708148"/>
    </source>
</evidence>
<feature type="signal peptide" evidence="1">
    <location>
        <begin position="1"/>
        <end position="21"/>
    </location>
</feature>
<evidence type="ECO:0000313" key="2">
    <source>
        <dbReference type="EMBL" id="CAD7695919.1"/>
    </source>
</evidence>
<keyword evidence="3" id="KW-1185">Reference proteome</keyword>
<protein>
    <submittedName>
        <fullName evidence="2">Uncharacterized protein</fullName>
    </submittedName>
</protein>
<proteinExistence type="predicted"/>
<sequence>MAKFWLDLLAFWCRGFPGVLRNKAGVFCGKDECKFRMAKGEGAVALPGTFQVTPVDWFIRNLGQILTLGMGGVIRAPLKEFELLGIDCDTLKALEYLFGREAVTFDAVMRFLNRRGYTACLTDPERHLGWTKVTTVMRRADGEFLGPEDGEEDGPGRPSFRKYIIVSGALRAAGEDAL</sequence>
<dbReference type="AlphaFoldDB" id="A0A8S1IMM4"/>
<reference evidence="2" key="1">
    <citation type="submission" date="2020-12" db="EMBL/GenBank/DDBJ databases">
        <authorList>
            <person name="Iha C."/>
        </authorList>
    </citation>
    <scope>NUCLEOTIDE SEQUENCE</scope>
</reference>
<accession>A0A8S1IMM4</accession>
<dbReference type="EMBL" id="CAJHUC010000407">
    <property type="protein sequence ID" value="CAD7695919.1"/>
    <property type="molecule type" value="Genomic_DNA"/>
</dbReference>
<feature type="chain" id="PRO_5035774153" evidence="1">
    <location>
        <begin position="22"/>
        <end position="178"/>
    </location>
</feature>
<evidence type="ECO:0000256" key="1">
    <source>
        <dbReference type="SAM" id="SignalP"/>
    </source>
</evidence>
<name>A0A8S1IMM4_9CHLO</name>
<dbReference type="Proteomes" id="UP000708148">
    <property type="component" value="Unassembled WGS sequence"/>
</dbReference>
<keyword evidence="1" id="KW-0732">Signal</keyword>